<proteinExistence type="predicted"/>
<keyword evidence="3" id="KW-1185">Reference proteome</keyword>
<reference evidence="2" key="1">
    <citation type="submission" date="2019-08" db="EMBL/GenBank/DDBJ databases">
        <title>The improved chromosome-level genome for the pearl oyster Pinctada fucata martensii using PacBio sequencing and Hi-C.</title>
        <authorList>
            <person name="Zheng Z."/>
        </authorList>
    </citation>
    <scope>NUCLEOTIDE SEQUENCE</scope>
    <source>
        <strain evidence="2">ZZ-2019</strain>
        <tissue evidence="2">Adductor muscle</tissue>
    </source>
</reference>
<protein>
    <submittedName>
        <fullName evidence="2">Uncharacterized protein</fullName>
    </submittedName>
</protein>
<evidence type="ECO:0000313" key="2">
    <source>
        <dbReference type="EMBL" id="KAK3091668.1"/>
    </source>
</evidence>
<evidence type="ECO:0000256" key="1">
    <source>
        <dbReference type="SAM" id="MobiDB-lite"/>
    </source>
</evidence>
<dbReference type="EMBL" id="VSWD01000010">
    <property type="protein sequence ID" value="KAK3091668.1"/>
    <property type="molecule type" value="Genomic_DNA"/>
</dbReference>
<dbReference type="Proteomes" id="UP001186944">
    <property type="component" value="Unassembled WGS sequence"/>
</dbReference>
<gene>
    <name evidence="2" type="ORF">FSP39_021686</name>
</gene>
<dbReference type="AlphaFoldDB" id="A0AA88XTW0"/>
<organism evidence="2 3">
    <name type="scientific">Pinctada imbricata</name>
    <name type="common">Atlantic pearl-oyster</name>
    <name type="synonym">Pinctada martensii</name>
    <dbReference type="NCBI Taxonomy" id="66713"/>
    <lineage>
        <taxon>Eukaryota</taxon>
        <taxon>Metazoa</taxon>
        <taxon>Spiralia</taxon>
        <taxon>Lophotrochozoa</taxon>
        <taxon>Mollusca</taxon>
        <taxon>Bivalvia</taxon>
        <taxon>Autobranchia</taxon>
        <taxon>Pteriomorphia</taxon>
        <taxon>Pterioida</taxon>
        <taxon>Pterioidea</taxon>
        <taxon>Pteriidae</taxon>
        <taxon>Pinctada</taxon>
    </lineage>
</organism>
<feature type="compositionally biased region" description="Basic and acidic residues" evidence="1">
    <location>
        <begin position="241"/>
        <end position="252"/>
    </location>
</feature>
<accession>A0AA88XTW0</accession>
<name>A0AA88XTW0_PINIB</name>
<feature type="region of interest" description="Disordered" evidence="1">
    <location>
        <begin position="1"/>
        <end position="30"/>
    </location>
</feature>
<evidence type="ECO:0000313" key="3">
    <source>
        <dbReference type="Proteomes" id="UP001186944"/>
    </source>
</evidence>
<sequence>MSRDSRLRGSWSNYGQHSSRSPARNVQSGLPSRHFTQLTCHTRQLSLEDFFLTPQFLSRMEERHHSIAGLKRVDIRFNASGSRRLGHFLKVVRKKVDPQTESKSTELRAVDSASDGFDFPDDAIDKVAKANCVKMDAAQILPEVHASPCAFHHKRDRRSDLLFLNNHNGASGPASPSFRNKSSVSSKDKFRNPVSRIEINPPHRERKEPPPLINTLPRGMPSKEFVMTWLMHGSEPSSKNHFPEITENDKKLSQQKRSRKEPLRKSTISE</sequence>
<comment type="caution">
    <text evidence="2">The sequence shown here is derived from an EMBL/GenBank/DDBJ whole genome shotgun (WGS) entry which is preliminary data.</text>
</comment>
<feature type="compositionally biased region" description="Polar residues" evidence="1">
    <location>
        <begin position="10"/>
        <end position="30"/>
    </location>
</feature>
<feature type="region of interest" description="Disordered" evidence="1">
    <location>
        <begin position="163"/>
        <end position="270"/>
    </location>
</feature>